<dbReference type="HAMAP" id="MF_00328">
    <property type="entry name" value="Guanylate_kinase"/>
    <property type="match status" value="1"/>
</dbReference>
<dbReference type="InterPro" id="IPR020590">
    <property type="entry name" value="Guanylate_kinase_CS"/>
</dbReference>
<feature type="domain" description="Guanylate kinase-like" evidence="14">
    <location>
        <begin position="5"/>
        <end position="183"/>
    </location>
</feature>
<organism evidence="15 16">
    <name type="scientific">Desulforamulus putei DSM 12395</name>
    <dbReference type="NCBI Taxonomy" id="1121429"/>
    <lineage>
        <taxon>Bacteria</taxon>
        <taxon>Bacillati</taxon>
        <taxon>Bacillota</taxon>
        <taxon>Clostridia</taxon>
        <taxon>Eubacteriales</taxon>
        <taxon>Peptococcaceae</taxon>
        <taxon>Desulforamulus</taxon>
    </lineage>
</organism>
<gene>
    <name evidence="13" type="primary">gmk</name>
    <name evidence="15" type="ORF">SAMN02745133_00234</name>
</gene>
<sequence>MTRQGLLIVISGPSGAGKGTVCQGLLQRNKELCLSVSCTTRPPRPGEQHGVNYFFVDKTTFEQMIANNQLLEYAKVYDNYYGTPQKYVEEKLAAGRDVILEIDIQGALQVKQKYPQGVLIFLVPPSLSLLKERLTNRGTDSAESIASRLKCVCDELSNTGRYDYLVINDTVENAIDQVEAIIKAEKCRPSRFDFDMKKFLEC</sequence>
<evidence type="ECO:0000256" key="5">
    <source>
        <dbReference type="ARBA" id="ARBA00016296"/>
    </source>
</evidence>
<evidence type="ECO:0000256" key="9">
    <source>
        <dbReference type="ARBA" id="ARBA00022777"/>
    </source>
</evidence>
<dbReference type="GO" id="GO:0004385">
    <property type="term" value="F:GMP kinase activity"/>
    <property type="evidence" value="ECO:0007669"/>
    <property type="project" value="UniProtKB-UniRule"/>
</dbReference>
<evidence type="ECO:0000256" key="6">
    <source>
        <dbReference type="ARBA" id="ARBA00022490"/>
    </source>
</evidence>
<accession>A0A1M4STQ5</accession>
<evidence type="ECO:0000256" key="11">
    <source>
        <dbReference type="ARBA" id="ARBA00030128"/>
    </source>
</evidence>
<comment type="function">
    <text evidence="1 13">Essential for recycling GMP and indirectly, cGMP.</text>
</comment>
<dbReference type="PROSITE" id="PS00856">
    <property type="entry name" value="GUANYLATE_KINASE_1"/>
    <property type="match status" value="1"/>
</dbReference>
<dbReference type="EMBL" id="FQUY01000001">
    <property type="protein sequence ID" value="SHE35558.1"/>
    <property type="molecule type" value="Genomic_DNA"/>
</dbReference>
<comment type="subcellular location">
    <subcellularLocation>
        <location evidence="2 13">Cytoplasm</location>
    </subcellularLocation>
</comment>
<evidence type="ECO:0000313" key="16">
    <source>
        <dbReference type="Proteomes" id="UP000184148"/>
    </source>
</evidence>
<evidence type="ECO:0000256" key="13">
    <source>
        <dbReference type="HAMAP-Rule" id="MF_00328"/>
    </source>
</evidence>
<evidence type="ECO:0000256" key="7">
    <source>
        <dbReference type="ARBA" id="ARBA00022679"/>
    </source>
</evidence>
<dbReference type="InterPro" id="IPR027417">
    <property type="entry name" value="P-loop_NTPase"/>
</dbReference>
<dbReference type="FunFam" id="3.30.63.10:FF:000005">
    <property type="entry name" value="Guanylate kinase"/>
    <property type="match status" value="1"/>
</dbReference>
<dbReference type="PANTHER" id="PTHR23117:SF13">
    <property type="entry name" value="GUANYLATE KINASE"/>
    <property type="match status" value="1"/>
</dbReference>
<dbReference type="STRING" id="1121429.SAMN02745133_00234"/>
<dbReference type="InterPro" id="IPR008145">
    <property type="entry name" value="GK/Ca_channel_bsu"/>
</dbReference>
<name>A0A1M4STQ5_9FIRM</name>
<dbReference type="GO" id="GO:0005524">
    <property type="term" value="F:ATP binding"/>
    <property type="evidence" value="ECO:0007669"/>
    <property type="project" value="UniProtKB-UniRule"/>
</dbReference>
<dbReference type="PANTHER" id="PTHR23117">
    <property type="entry name" value="GUANYLATE KINASE-RELATED"/>
    <property type="match status" value="1"/>
</dbReference>
<evidence type="ECO:0000259" key="14">
    <source>
        <dbReference type="PROSITE" id="PS50052"/>
    </source>
</evidence>
<evidence type="ECO:0000256" key="1">
    <source>
        <dbReference type="ARBA" id="ARBA00003531"/>
    </source>
</evidence>
<keyword evidence="9 13" id="KW-0418">Kinase</keyword>
<keyword evidence="8 13" id="KW-0547">Nucleotide-binding</keyword>
<dbReference type="CDD" id="cd00071">
    <property type="entry name" value="GMPK"/>
    <property type="match status" value="1"/>
</dbReference>
<reference evidence="16" key="1">
    <citation type="submission" date="2016-11" db="EMBL/GenBank/DDBJ databases">
        <authorList>
            <person name="Varghese N."/>
            <person name="Submissions S."/>
        </authorList>
    </citation>
    <scope>NUCLEOTIDE SEQUENCE [LARGE SCALE GENOMIC DNA]</scope>
    <source>
        <strain evidence="16">DSM 12395</strain>
    </source>
</reference>
<evidence type="ECO:0000256" key="12">
    <source>
        <dbReference type="ARBA" id="ARBA00048594"/>
    </source>
</evidence>
<comment type="catalytic activity">
    <reaction evidence="12 13">
        <text>GMP + ATP = GDP + ADP</text>
        <dbReference type="Rhea" id="RHEA:20780"/>
        <dbReference type="ChEBI" id="CHEBI:30616"/>
        <dbReference type="ChEBI" id="CHEBI:58115"/>
        <dbReference type="ChEBI" id="CHEBI:58189"/>
        <dbReference type="ChEBI" id="CHEBI:456216"/>
        <dbReference type="EC" id="2.7.4.8"/>
    </reaction>
</comment>
<evidence type="ECO:0000313" key="15">
    <source>
        <dbReference type="EMBL" id="SHE35558.1"/>
    </source>
</evidence>
<evidence type="ECO:0000256" key="10">
    <source>
        <dbReference type="ARBA" id="ARBA00022840"/>
    </source>
</evidence>
<dbReference type="InterPro" id="IPR017665">
    <property type="entry name" value="Guanylate_kinase"/>
</dbReference>
<dbReference type="PROSITE" id="PS50052">
    <property type="entry name" value="GUANYLATE_KINASE_2"/>
    <property type="match status" value="1"/>
</dbReference>
<dbReference type="SUPFAM" id="SSF52540">
    <property type="entry name" value="P-loop containing nucleoside triphosphate hydrolases"/>
    <property type="match status" value="1"/>
</dbReference>
<dbReference type="InterPro" id="IPR008144">
    <property type="entry name" value="Guanylate_kin-like_dom"/>
</dbReference>
<proteinExistence type="inferred from homology"/>
<comment type="similarity">
    <text evidence="3 13">Belongs to the guanylate kinase family.</text>
</comment>
<keyword evidence="7 13" id="KW-0808">Transferase</keyword>
<dbReference type="EC" id="2.7.4.8" evidence="4 13"/>
<dbReference type="Gene3D" id="3.30.63.10">
    <property type="entry name" value="Guanylate Kinase phosphate binding domain"/>
    <property type="match status" value="1"/>
</dbReference>
<dbReference type="AlphaFoldDB" id="A0A1M4STQ5"/>
<evidence type="ECO:0000256" key="8">
    <source>
        <dbReference type="ARBA" id="ARBA00022741"/>
    </source>
</evidence>
<dbReference type="OrthoDB" id="9808150at2"/>
<keyword evidence="6 13" id="KW-0963">Cytoplasm</keyword>
<evidence type="ECO:0000256" key="2">
    <source>
        <dbReference type="ARBA" id="ARBA00004496"/>
    </source>
</evidence>
<dbReference type="RefSeq" id="WP_073234390.1">
    <property type="nucleotide sequence ID" value="NZ_FQUY01000001.1"/>
</dbReference>
<dbReference type="Gene3D" id="3.40.50.300">
    <property type="entry name" value="P-loop containing nucleotide triphosphate hydrolases"/>
    <property type="match status" value="1"/>
</dbReference>
<dbReference type="NCBIfam" id="TIGR03263">
    <property type="entry name" value="guanyl_kin"/>
    <property type="match status" value="1"/>
</dbReference>
<keyword evidence="16" id="KW-1185">Reference proteome</keyword>
<dbReference type="SMART" id="SM00072">
    <property type="entry name" value="GuKc"/>
    <property type="match status" value="1"/>
</dbReference>
<evidence type="ECO:0000256" key="4">
    <source>
        <dbReference type="ARBA" id="ARBA00012961"/>
    </source>
</evidence>
<dbReference type="Proteomes" id="UP000184148">
    <property type="component" value="Unassembled WGS sequence"/>
</dbReference>
<dbReference type="Pfam" id="PF00625">
    <property type="entry name" value="Guanylate_kin"/>
    <property type="match status" value="1"/>
</dbReference>
<protein>
    <recommendedName>
        <fullName evidence="5 13">Guanylate kinase</fullName>
        <ecNumber evidence="4 13">2.7.4.8</ecNumber>
    </recommendedName>
    <alternativeName>
        <fullName evidence="11 13">GMP kinase</fullName>
    </alternativeName>
</protein>
<evidence type="ECO:0000256" key="3">
    <source>
        <dbReference type="ARBA" id="ARBA00005790"/>
    </source>
</evidence>
<feature type="binding site" evidence="13">
    <location>
        <begin position="12"/>
        <end position="19"/>
    </location>
    <ligand>
        <name>ATP</name>
        <dbReference type="ChEBI" id="CHEBI:30616"/>
    </ligand>
</feature>
<dbReference type="GO" id="GO:0005829">
    <property type="term" value="C:cytosol"/>
    <property type="evidence" value="ECO:0007669"/>
    <property type="project" value="TreeGrafter"/>
</dbReference>
<keyword evidence="10 13" id="KW-0067">ATP-binding</keyword>